<dbReference type="EMBL" id="CAADRP010001828">
    <property type="protein sequence ID" value="VFU54038.1"/>
    <property type="molecule type" value="Genomic_DNA"/>
</dbReference>
<reference evidence="4" key="1">
    <citation type="submission" date="2019-03" db="EMBL/GenBank/DDBJ databases">
        <authorList>
            <person name="Mank J."/>
            <person name="Almeida P."/>
        </authorList>
    </citation>
    <scope>NUCLEOTIDE SEQUENCE</scope>
    <source>
        <strain evidence="4">78183</strain>
    </source>
</reference>
<dbReference type="GO" id="GO:0007005">
    <property type="term" value="P:mitochondrion organization"/>
    <property type="evidence" value="ECO:0007669"/>
    <property type="project" value="TreeGrafter"/>
</dbReference>
<dbReference type="PROSITE" id="PS51375">
    <property type="entry name" value="PPR"/>
    <property type="match status" value="2"/>
</dbReference>
<evidence type="ECO:0000256" key="3">
    <source>
        <dbReference type="PROSITE-ProRule" id="PRU00708"/>
    </source>
</evidence>
<name>A0A6N2MIP9_SALVM</name>
<keyword evidence="2" id="KW-0677">Repeat</keyword>
<dbReference type="AlphaFoldDB" id="A0A6N2MIP9"/>
<gene>
    <name evidence="4" type="ORF">SVIM_LOCUS376267</name>
</gene>
<dbReference type="NCBIfam" id="TIGR00756">
    <property type="entry name" value="PPR"/>
    <property type="match status" value="2"/>
</dbReference>
<dbReference type="Pfam" id="PF13812">
    <property type="entry name" value="PPR_3"/>
    <property type="match status" value="1"/>
</dbReference>
<dbReference type="Gene3D" id="1.25.40.10">
    <property type="entry name" value="Tetratricopeptide repeat domain"/>
    <property type="match status" value="1"/>
</dbReference>
<organism evidence="4">
    <name type="scientific">Salix viminalis</name>
    <name type="common">Common osier</name>
    <name type="synonym">Basket willow</name>
    <dbReference type="NCBI Taxonomy" id="40686"/>
    <lineage>
        <taxon>Eukaryota</taxon>
        <taxon>Viridiplantae</taxon>
        <taxon>Streptophyta</taxon>
        <taxon>Embryophyta</taxon>
        <taxon>Tracheophyta</taxon>
        <taxon>Spermatophyta</taxon>
        <taxon>Magnoliopsida</taxon>
        <taxon>eudicotyledons</taxon>
        <taxon>Gunneridae</taxon>
        <taxon>Pentapetalae</taxon>
        <taxon>rosids</taxon>
        <taxon>fabids</taxon>
        <taxon>Malpighiales</taxon>
        <taxon>Salicaceae</taxon>
        <taxon>Saliceae</taxon>
        <taxon>Salix</taxon>
    </lineage>
</organism>
<sequence>MKDTADPKDFLGCSIPSSLFSLFHCFITYGVLWEVTRGERVLEEMSNKGFNPPVRGRDLLIEGLLNAGYLESAKDVVRRMMKEGFVPDVNTFNSLVEAICNAGEVDFCVDMYHSVCKLGFCPDINSYKILIPAVS</sequence>
<proteinExistence type="inferred from homology"/>
<dbReference type="InterPro" id="IPR011990">
    <property type="entry name" value="TPR-like_helical_dom_sf"/>
</dbReference>
<evidence type="ECO:0008006" key="5">
    <source>
        <dbReference type="Google" id="ProtNLM"/>
    </source>
</evidence>
<feature type="repeat" description="PPR" evidence="3">
    <location>
        <begin position="53"/>
        <end position="87"/>
    </location>
</feature>
<comment type="similarity">
    <text evidence="1">Belongs to the PPR family. P subfamily.</text>
</comment>
<evidence type="ECO:0000313" key="4">
    <source>
        <dbReference type="EMBL" id="VFU54038.1"/>
    </source>
</evidence>
<dbReference type="PANTHER" id="PTHR47934">
    <property type="entry name" value="PENTATRICOPEPTIDE REPEAT-CONTAINING PROTEIN PET309, MITOCHONDRIAL"/>
    <property type="match status" value="1"/>
</dbReference>
<feature type="repeat" description="PPR" evidence="3">
    <location>
        <begin position="88"/>
        <end position="122"/>
    </location>
</feature>
<dbReference type="GO" id="GO:0005739">
    <property type="term" value="C:mitochondrion"/>
    <property type="evidence" value="ECO:0007669"/>
    <property type="project" value="TreeGrafter"/>
</dbReference>
<protein>
    <recommendedName>
        <fullName evidence="5">Pentacotripeptide-repeat region of PRORP domain-containing protein</fullName>
    </recommendedName>
</protein>
<dbReference type="InterPro" id="IPR051114">
    <property type="entry name" value="Mito_RNA_Proc_CCM1"/>
</dbReference>
<evidence type="ECO:0000256" key="1">
    <source>
        <dbReference type="ARBA" id="ARBA00007626"/>
    </source>
</evidence>
<dbReference type="InterPro" id="IPR002885">
    <property type="entry name" value="PPR_rpt"/>
</dbReference>
<dbReference type="PANTHER" id="PTHR47934:SF28">
    <property type="entry name" value="OS04G0488500 PROTEIN"/>
    <property type="match status" value="1"/>
</dbReference>
<accession>A0A6N2MIP9</accession>
<evidence type="ECO:0000256" key="2">
    <source>
        <dbReference type="ARBA" id="ARBA00022737"/>
    </source>
</evidence>
<dbReference type="GO" id="GO:0006396">
    <property type="term" value="P:RNA processing"/>
    <property type="evidence" value="ECO:0007669"/>
    <property type="project" value="TreeGrafter"/>
</dbReference>
<dbReference type="GO" id="GO:0003729">
    <property type="term" value="F:mRNA binding"/>
    <property type="evidence" value="ECO:0007669"/>
    <property type="project" value="TreeGrafter"/>
</dbReference>